<name>A0ACB5TPN4_AMBMO</name>
<dbReference type="EMBL" id="BSXS01008522">
    <property type="protein sequence ID" value="GME92789.1"/>
    <property type="molecule type" value="Genomic_DNA"/>
</dbReference>
<gene>
    <name evidence="1" type="ORF">Amon02_000916300</name>
</gene>
<reference evidence="1" key="1">
    <citation type="submission" date="2023-04" db="EMBL/GenBank/DDBJ databases">
        <title>Ambrosiozyma monospora NBRC 10751.</title>
        <authorList>
            <person name="Ichikawa N."/>
            <person name="Sato H."/>
            <person name="Tonouchi N."/>
        </authorList>
    </citation>
    <scope>NUCLEOTIDE SEQUENCE</scope>
    <source>
        <strain evidence="1">NBRC 10751</strain>
    </source>
</reference>
<keyword evidence="2" id="KW-1185">Reference proteome</keyword>
<organism evidence="1 2">
    <name type="scientific">Ambrosiozyma monospora</name>
    <name type="common">Yeast</name>
    <name type="synonym">Endomycopsis monosporus</name>
    <dbReference type="NCBI Taxonomy" id="43982"/>
    <lineage>
        <taxon>Eukaryota</taxon>
        <taxon>Fungi</taxon>
        <taxon>Dikarya</taxon>
        <taxon>Ascomycota</taxon>
        <taxon>Saccharomycotina</taxon>
        <taxon>Pichiomycetes</taxon>
        <taxon>Pichiales</taxon>
        <taxon>Pichiaceae</taxon>
        <taxon>Ambrosiozyma</taxon>
    </lineage>
</organism>
<protein>
    <submittedName>
        <fullName evidence="1">Unnamed protein product</fullName>
    </submittedName>
</protein>
<sequence>MINDSPKNEKSLLGGIERLIGTQNPELVSQVPKILMALYDHEIVGEDVIQDWGTHVSKKYVPKETSKKIRKAAKPFLKWLSEAEEESDEE</sequence>
<comment type="caution">
    <text evidence="1">The sequence shown here is derived from an EMBL/GenBank/DDBJ whole genome shotgun (WGS) entry which is preliminary data.</text>
</comment>
<evidence type="ECO:0000313" key="1">
    <source>
        <dbReference type="EMBL" id="GME92789.1"/>
    </source>
</evidence>
<proteinExistence type="predicted"/>
<dbReference type="Proteomes" id="UP001165064">
    <property type="component" value="Unassembled WGS sequence"/>
</dbReference>
<evidence type="ECO:0000313" key="2">
    <source>
        <dbReference type="Proteomes" id="UP001165064"/>
    </source>
</evidence>
<accession>A0ACB5TPN4</accession>